<proteinExistence type="inferred from homology"/>
<evidence type="ECO:0000256" key="2">
    <source>
        <dbReference type="ARBA" id="ARBA00023015"/>
    </source>
</evidence>
<dbReference type="Pfam" id="PF03466">
    <property type="entry name" value="LysR_substrate"/>
    <property type="match status" value="1"/>
</dbReference>
<evidence type="ECO:0000256" key="3">
    <source>
        <dbReference type="ARBA" id="ARBA00023125"/>
    </source>
</evidence>
<dbReference type="SUPFAM" id="SSF53850">
    <property type="entry name" value="Periplasmic binding protein-like II"/>
    <property type="match status" value="1"/>
</dbReference>
<name>A0A515CZ67_SERLI</name>
<sequence length="329" mass="36153">MNERSPFNVSDMILNRLKLRPLLIFDRVLRNQSIARAARELNLTQPAVTKAIRELEQQLDTILFDRNNRGVTPTDCGVLLGERVKSVIAELRYLTDELNTFKGGVTGHVVVGTQISASARLLPRAILLLKERAPKILVTVREGPQDYLFPALATGELDVVVGRLPEPDAPLTARMALSHRALYCNSLCVVAGSRHPLVQEANLNLQHLASWPWILPPLDLPARRVADQFFKESGLPAPENIVESLSLLTNVNLLVDSSFLGLMPTAAARRFIAAGLLFQLPLGDVGPSTEVGFSIREDKPLTPASRQLIECLKLAVQEDNALPGYNQTA</sequence>
<dbReference type="InterPro" id="IPR050950">
    <property type="entry name" value="HTH-type_LysR_regulators"/>
</dbReference>
<dbReference type="Gene3D" id="1.10.10.10">
    <property type="entry name" value="Winged helix-like DNA-binding domain superfamily/Winged helix DNA-binding domain"/>
    <property type="match status" value="1"/>
</dbReference>
<dbReference type="RefSeq" id="WP_142815752.1">
    <property type="nucleotide sequence ID" value="NZ_CP033893.1"/>
</dbReference>
<evidence type="ECO:0000313" key="6">
    <source>
        <dbReference type="EMBL" id="QDL33432.1"/>
    </source>
</evidence>
<dbReference type="PANTHER" id="PTHR30419:SF8">
    <property type="entry name" value="NITROGEN ASSIMILATION TRANSCRIPTIONAL ACTIVATOR-RELATED"/>
    <property type="match status" value="1"/>
</dbReference>
<dbReference type="EMBL" id="CP033893">
    <property type="protein sequence ID" value="QDL33432.1"/>
    <property type="molecule type" value="Genomic_DNA"/>
</dbReference>
<feature type="domain" description="HTH lysR-type" evidence="5">
    <location>
        <begin position="17"/>
        <end position="74"/>
    </location>
</feature>
<organism evidence="6 7">
    <name type="scientific">Serratia liquefaciens</name>
    <dbReference type="NCBI Taxonomy" id="614"/>
    <lineage>
        <taxon>Bacteria</taxon>
        <taxon>Pseudomonadati</taxon>
        <taxon>Pseudomonadota</taxon>
        <taxon>Gammaproteobacteria</taxon>
        <taxon>Enterobacterales</taxon>
        <taxon>Yersiniaceae</taxon>
        <taxon>Serratia</taxon>
    </lineage>
</organism>
<dbReference type="InterPro" id="IPR000847">
    <property type="entry name" value="LysR_HTH_N"/>
</dbReference>
<dbReference type="Proteomes" id="UP000317572">
    <property type="component" value="Chromosome"/>
</dbReference>
<keyword evidence="3" id="KW-0238">DNA-binding</keyword>
<dbReference type="Gene3D" id="3.40.190.10">
    <property type="entry name" value="Periplasmic binding protein-like II"/>
    <property type="match status" value="2"/>
</dbReference>
<dbReference type="InterPro" id="IPR036390">
    <property type="entry name" value="WH_DNA-bd_sf"/>
</dbReference>
<protein>
    <submittedName>
        <fullName evidence="6">LysR family transcriptional regulator</fullName>
    </submittedName>
</protein>
<keyword evidence="2" id="KW-0805">Transcription regulation</keyword>
<dbReference type="Pfam" id="PF00126">
    <property type="entry name" value="HTH_1"/>
    <property type="match status" value="1"/>
</dbReference>
<reference evidence="6 7" key="1">
    <citation type="submission" date="2018-11" db="EMBL/GenBank/DDBJ databases">
        <title>The first complete genome of Serratia liquefaciens isolated from metalophyte plant revel distinctness adaptive mechanisms in an extreme habitat.</title>
        <authorList>
            <person name="Caneschi W.L."/>
            <person name="Sanchez A.B."/>
            <person name="Felestrino E.B."/>
            <person name="Assis R.A.B."/>
            <person name="Lemes C.G.C."/>
            <person name="Cordeiro I.F."/>
            <person name="Fonseca N.P."/>
            <person name="Villa M."/>
            <person name="Vieira I.T."/>
            <person name="Moraes L.A."/>
            <person name="Kamino L.H.Y."/>
            <person name="do Carmo F."/>
            <person name="Garcia C.M."/>
            <person name="Almeida N.F."/>
            <person name="Silva R.S."/>
            <person name="Ferro J.A."/>
            <person name="Ferro M.I.T."/>
            <person name="Varani A.M."/>
            <person name="Ferreira R.M."/>
            <person name="dos Santos V.L."/>
            <person name="Silva U.C."/>
            <person name="Setubal J.C."/>
            <person name="Moreira L.M."/>
        </authorList>
    </citation>
    <scope>NUCLEOTIDE SEQUENCE [LARGE SCALE GENOMIC DNA]</scope>
    <source>
        <strain evidence="6 7">FG3</strain>
    </source>
</reference>
<dbReference type="PRINTS" id="PR00039">
    <property type="entry name" value="HTHLYSR"/>
</dbReference>
<evidence type="ECO:0000256" key="1">
    <source>
        <dbReference type="ARBA" id="ARBA00009437"/>
    </source>
</evidence>
<gene>
    <name evidence="6" type="ORF">EGO53_17220</name>
</gene>
<dbReference type="AlphaFoldDB" id="A0A515CZ67"/>
<accession>A0A515CZ67</accession>
<keyword evidence="4" id="KW-0804">Transcription</keyword>
<dbReference type="PROSITE" id="PS50931">
    <property type="entry name" value="HTH_LYSR"/>
    <property type="match status" value="1"/>
</dbReference>
<dbReference type="InterPro" id="IPR036388">
    <property type="entry name" value="WH-like_DNA-bd_sf"/>
</dbReference>
<evidence type="ECO:0000313" key="7">
    <source>
        <dbReference type="Proteomes" id="UP000317572"/>
    </source>
</evidence>
<evidence type="ECO:0000259" key="5">
    <source>
        <dbReference type="PROSITE" id="PS50931"/>
    </source>
</evidence>
<dbReference type="InterPro" id="IPR005119">
    <property type="entry name" value="LysR_subst-bd"/>
</dbReference>
<dbReference type="PANTHER" id="PTHR30419">
    <property type="entry name" value="HTH-TYPE TRANSCRIPTIONAL REGULATOR YBHD"/>
    <property type="match status" value="1"/>
</dbReference>
<dbReference type="GO" id="GO:0003677">
    <property type="term" value="F:DNA binding"/>
    <property type="evidence" value="ECO:0007669"/>
    <property type="project" value="UniProtKB-KW"/>
</dbReference>
<dbReference type="GO" id="GO:0005829">
    <property type="term" value="C:cytosol"/>
    <property type="evidence" value="ECO:0007669"/>
    <property type="project" value="TreeGrafter"/>
</dbReference>
<dbReference type="GO" id="GO:0003700">
    <property type="term" value="F:DNA-binding transcription factor activity"/>
    <property type="evidence" value="ECO:0007669"/>
    <property type="project" value="InterPro"/>
</dbReference>
<dbReference type="SUPFAM" id="SSF46785">
    <property type="entry name" value="Winged helix' DNA-binding domain"/>
    <property type="match status" value="1"/>
</dbReference>
<comment type="similarity">
    <text evidence="1">Belongs to the LysR transcriptional regulatory family.</text>
</comment>
<evidence type="ECO:0000256" key="4">
    <source>
        <dbReference type="ARBA" id="ARBA00023163"/>
    </source>
</evidence>
<dbReference type="STRING" id="614.XJ20_18045"/>